<evidence type="ECO:0000313" key="2">
    <source>
        <dbReference type="Proteomes" id="UP001630127"/>
    </source>
</evidence>
<name>A0ABD3AHI4_9GENT</name>
<sequence>MENVGADVENSRDQKGNLMDTISCPSRRIKNLTLNGLEGNLVVGLPAQNICKRGKGIHGKKKSIYDIVKSHSFDLDPKDIVDDDGELNCVRGCDLDGLDEIPKLAQERGNSAQYLNDILVDNLMTHGVVMVLIMYKEEVLMSWEILRIWLVIIGNTLRLSIGHS</sequence>
<organism evidence="1 2">
    <name type="scientific">Cinchona calisaya</name>
    <dbReference type="NCBI Taxonomy" id="153742"/>
    <lineage>
        <taxon>Eukaryota</taxon>
        <taxon>Viridiplantae</taxon>
        <taxon>Streptophyta</taxon>
        <taxon>Embryophyta</taxon>
        <taxon>Tracheophyta</taxon>
        <taxon>Spermatophyta</taxon>
        <taxon>Magnoliopsida</taxon>
        <taxon>eudicotyledons</taxon>
        <taxon>Gunneridae</taxon>
        <taxon>Pentapetalae</taxon>
        <taxon>asterids</taxon>
        <taxon>lamiids</taxon>
        <taxon>Gentianales</taxon>
        <taxon>Rubiaceae</taxon>
        <taxon>Cinchonoideae</taxon>
        <taxon>Cinchoneae</taxon>
        <taxon>Cinchona</taxon>
    </lineage>
</organism>
<dbReference type="Proteomes" id="UP001630127">
    <property type="component" value="Unassembled WGS sequence"/>
</dbReference>
<protein>
    <submittedName>
        <fullName evidence="1">Uncharacterized protein</fullName>
    </submittedName>
</protein>
<keyword evidence="2" id="KW-1185">Reference proteome</keyword>
<evidence type="ECO:0000313" key="1">
    <source>
        <dbReference type="EMBL" id="KAL3530055.1"/>
    </source>
</evidence>
<accession>A0ABD3AHI4</accession>
<gene>
    <name evidence="1" type="ORF">ACH5RR_009377</name>
</gene>
<dbReference type="EMBL" id="JBJUIK010000004">
    <property type="protein sequence ID" value="KAL3530055.1"/>
    <property type="molecule type" value="Genomic_DNA"/>
</dbReference>
<proteinExistence type="predicted"/>
<comment type="caution">
    <text evidence="1">The sequence shown here is derived from an EMBL/GenBank/DDBJ whole genome shotgun (WGS) entry which is preliminary data.</text>
</comment>
<reference evidence="1 2" key="1">
    <citation type="submission" date="2024-11" db="EMBL/GenBank/DDBJ databases">
        <title>A near-complete genome assembly of Cinchona calisaya.</title>
        <authorList>
            <person name="Lian D.C."/>
            <person name="Zhao X.W."/>
            <person name="Wei L."/>
        </authorList>
    </citation>
    <scope>NUCLEOTIDE SEQUENCE [LARGE SCALE GENOMIC DNA]</scope>
    <source>
        <tissue evidence="1">Nenye</tissue>
    </source>
</reference>
<dbReference type="AlphaFoldDB" id="A0ABD3AHI4"/>